<name>A0A6M0SVT7_CLOBO</name>
<dbReference type="PIRSF" id="PIRSF035652">
    <property type="entry name" value="CHP02436"/>
    <property type="match status" value="1"/>
</dbReference>
<dbReference type="AlphaFoldDB" id="A0A6M0SVT7"/>
<evidence type="ECO:0000313" key="2">
    <source>
        <dbReference type="Proteomes" id="UP000473089"/>
    </source>
</evidence>
<dbReference type="Proteomes" id="UP000473089">
    <property type="component" value="Unassembled WGS sequence"/>
</dbReference>
<dbReference type="InterPro" id="IPR036583">
    <property type="entry name" value="23S_rRNA_IVS_sf"/>
</dbReference>
<dbReference type="SUPFAM" id="SSF158446">
    <property type="entry name" value="IVS-encoded protein-like"/>
    <property type="match status" value="1"/>
</dbReference>
<evidence type="ECO:0000313" key="1">
    <source>
        <dbReference type="EMBL" id="NFA59065.1"/>
    </source>
</evidence>
<dbReference type="PANTHER" id="PTHR38471">
    <property type="entry name" value="FOUR HELIX BUNDLE PROTEIN"/>
    <property type="match status" value="1"/>
</dbReference>
<dbReference type="EMBL" id="SGJP01000002">
    <property type="protein sequence ID" value="NFA59065.1"/>
    <property type="molecule type" value="Genomic_DNA"/>
</dbReference>
<comment type="caution">
    <text evidence="1">The sequence shown here is derived from an EMBL/GenBank/DDBJ whole genome shotgun (WGS) entry which is preliminary data.</text>
</comment>
<proteinExistence type="predicted"/>
<gene>
    <name evidence="1" type="ORF">EXM42_01210</name>
</gene>
<dbReference type="Pfam" id="PF05635">
    <property type="entry name" value="23S_rRNA_IVP"/>
    <property type="match status" value="1"/>
</dbReference>
<dbReference type="PANTHER" id="PTHR38471:SF2">
    <property type="entry name" value="FOUR HELIX BUNDLE PROTEIN"/>
    <property type="match status" value="1"/>
</dbReference>
<sequence>MNSVAYDKAFGFALDIIELYKYLTIKENEYVLSKQILRSGTSIGANIKEGINGQSKKDFLSKMSIALKEAEETEYWIQLLKHSNYIDKNKINILLENCKEIIKILVSTIKTTKTNLKL</sequence>
<reference evidence="1 2" key="1">
    <citation type="submission" date="2019-02" db="EMBL/GenBank/DDBJ databases">
        <title>Genome sequencing of Clostridium botulinum clinical isolates.</title>
        <authorList>
            <person name="Brunt J."/>
            <person name="Van Vliet A.H.M."/>
            <person name="Stringer S.C."/>
            <person name="Grant K.A."/>
            <person name="Carter A.C."/>
            <person name="Peck M.W."/>
        </authorList>
    </citation>
    <scope>NUCLEOTIDE SEQUENCE [LARGE SCALE GENOMIC DNA]</scope>
    <source>
        <strain evidence="1 2">R1125/03</strain>
    </source>
</reference>
<protein>
    <submittedName>
        <fullName evidence="1">Four helix bundle protein</fullName>
    </submittedName>
</protein>
<accession>A0A6M0SVT7</accession>
<dbReference type="InterPro" id="IPR012657">
    <property type="entry name" value="23S_rRNA-intervening_sequence"/>
</dbReference>
<organism evidence="1 2">
    <name type="scientific">Clostridium botulinum</name>
    <dbReference type="NCBI Taxonomy" id="1491"/>
    <lineage>
        <taxon>Bacteria</taxon>
        <taxon>Bacillati</taxon>
        <taxon>Bacillota</taxon>
        <taxon>Clostridia</taxon>
        <taxon>Eubacteriales</taxon>
        <taxon>Clostridiaceae</taxon>
        <taxon>Clostridium</taxon>
    </lineage>
</organism>
<dbReference type="Gene3D" id="1.20.1440.60">
    <property type="entry name" value="23S rRNA-intervening sequence"/>
    <property type="match status" value="1"/>
</dbReference>
<dbReference type="NCBIfam" id="TIGR02436">
    <property type="entry name" value="four helix bundle protein"/>
    <property type="match status" value="1"/>
</dbReference>